<dbReference type="PANTHER" id="PTHR10693:SF58">
    <property type="entry name" value="OS02G0131700 PROTEIN"/>
    <property type="match status" value="1"/>
</dbReference>
<keyword evidence="1" id="KW-0694">RNA-binding</keyword>
<proteinExistence type="predicted"/>
<evidence type="ECO:0000313" key="5">
    <source>
        <dbReference type="Proteomes" id="UP000243459"/>
    </source>
</evidence>
<evidence type="ECO:0000313" key="4">
    <source>
        <dbReference type="EMBL" id="ONK63885.1"/>
    </source>
</evidence>
<dbReference type="InterPro" id="IPR035979">
    <property type="entry name" value="RBD_domain_sf"/>
</dbReference>
<dbReference type="InterPro" id="IPR000504">
    <property type="entry name" value="RRM_dom"/>
</dbReference>
<protein>
    <recommendedName>
        <fullName evidence="3">RRM domain-containing protein</fullName>
    </recommendedName>
</protein>
<dbReference type="Proteomes" id="UP000243459">
    <property type="component" value="Chromosome 7"/>
</dbReference>
<keyword evidence="5" id="KW-1185">Reference proteome</keyword>
<sequence length="179" mass="19819">MEFVDAITFMLFLGEVKSVYVGNLSSSVSASDLENEFKNFGRIRENGVTVRSRKDSGGFYAFVEFEDAASVQTALQASPILVNGRQIYVEERRPNSGISRMGGGRRGRGRGGYQQSDVPRGRFGGRGYFRSSGSDFHDREYNGGRSRGNGFPQRVPRQERGILGNHAMRNGQYPSESAD</sequence>
<dbReference type="Gene3D" id="3.30.70.330">
    <property type="match status" value="1"/>
</dbReference>
<feature type="region of interest" description="Disordered" evidence="2">
    <location>
        <begin position="95"/>
        <end position="179"/>
    </location>
</feature>
<dbReference type="GO" id="GO:0005829">
    <property type="term" value="C:cytosol"/>
    <property type="evidence" value="ECO:0007669"/>
    <property type="project" value="TreeGrafter"/>
</dbReference>
<name>A0A5P1EDB7_ASPOF</name>
<evidence type="ECO:0000256" key="2">
    <source>
        <dbReference type="SAM" id="MobiDB-lite"/>
    </source>
</evidence>
<evidence type="ECO:0000259" key="3">
    <source>
        <dbReference type="PROSITE" id="PS50102"/>
    </source>
</evidence>
<dbReference type="PROSITE" id="PS50102">
    <property type="entry name" value="RRM"/>
    <property type="match status" value="1"/>
</dbReference>
<dbReference type="Pfam" id="PF00076">
    <property type="entry name" value="RRM_1"/>
    <property type="match status" value="1"/>
</dbReference>
<dbReference type="SUPFAM" id="SSF54928">
    <property type="entry name" value="RNA-binding domain, RBD"/>
    <property type="match status" value="1"/>
</dbReference>
<evidence type="ECO:0000256" key="1">
    <source>
        <dbReference type="PROSITE-ProRule" id="PRU00176"/>
    </source>
</evidence>
<dbReference type="PANTHER" id="PTHR10693">
    <property type="entry name" value="RAS GTPASE-ACTIVATING PROTEIN-BINDING PROTEIN"/>
    <property type="match status" value="1"/>
</dbReference>
<feature type="domain" description="RRM" evidence="3">
    <location>
        <begin position="17"/>
        <end position="94"/>
    </location>
</feature>
<dbReference type="EMBL" id="CM007387">
    <property type="protein sequence ID" value="ONK63885.1"/>
    <property type="molecule type" value="Genomic_DNA"/>
</dbReference>
<dbReference type="OMA" id="MLIICES"/>
<dbReference type="GO" id="GO:0003729">
    <property type="term" value="F:mRNA binding"/>
    <property type="evidence" value="ECO:0007669"/>
    <property type="project" value="TreeGrafter"/>
</dbReference>
<dbReference type="AlphaFoldDB" id="A0A5P1EDB7"/>
<dbReference type="Gramene" id="ONK63885">
    <property type="protein sequence ID" value="ONK63885"/>
    <property type="gene ID" value="A4U43_C07F19930"/>
</dbReference>
<gene>
    <name evidence="4" type="ORF">A4U43_C07F19930</name>
</gene>
<dbReference type="InterPro" id="IPR039539">
    <property type="entry name" value="Ras_GTPase_bind_prot"/>
</dbReference>
<accession>A0A5P1EDB7</accession>
<dbReference type="SMART" id="SM00360">
    <property type="entry name" value="RRM"/>
    <property type="match status" value="1"/>
</dbReference>
<dbReference type="InterPro" id="IPR012677">
    <property type="entry name" value="Nucleotide-bd_a/b_plait_sf"/>
</dbReference>
<dbReference type="GO" id="GO:1990904">
    <property type="term" value="C:ribonucleoprotein complex"/>
    <property type="evidence" value="ECO:0007669"/>
    <property type="project" value="TreeGrafter"/>
</dbReference>
<reference evidence="5" key="1">
    <citation type="journal article" date="2017" name="Nat. Commun.">
        <title>The asparagus genome sheds light on the origin and evolution of a young Y chromosome.</title>
        <authorList>
            <person name="Harkess A."/>
            <person name="Zhou J."/>
            <person name="Xu C."/>
            <person name="Bowers J.E."/>
            <person name="Van der Hulst R."/>
            <person name="Ayyampalayam S."/>
            <person name="Mercati F."/>
            <person name="Riccardi P."/>
            <person name="McKain M.R."/>
            <person name="Kakrana A."/>
            <person name="Tang H."/>
            <person name="Ray J."/>
            <person name="Groenendijk J."/>
            <person name="Arikit S."/>
            <person name="Mathioni S.M."/>
            <person name="Nakano M."/>
            <person name="Shan H."/>
            <person name="Telgmann-Rauber A."/>
            <person name="Kanno A."/>
            <person name="Yue Z."/>
            <person name="Chen H."/>
            <person name="Li W."/>
            <person name="Chen Y."/>
            <person name="Xu X."/>
            <person name="Zhang Y."/>
            <person name="Luo S."/>
            <person name="Chen H."/>
            <person name="Gao J."/>
            <person name="Mao Z."/>
            <person name="Pires J.C."/>
            <person name="Luo M."/>
            <person name="Kudrna D."/>
            <person name="Wing R.A."/>
            <person name="Meyers B.C."/>
            <person name="Yi K."/>
            <person name="Kong H."/>
            <person name="Lavrijsen P."/>
            <person name="Sunseri F."/>
            <person name="Falavigna A."/>
            <person name="Ye Y."/>
            <person name="Leebens-Mack J.H."/>
            <person name="Chen G."/>
        </authorList>
    </citation>
    <scope>NUCLEOTIDE SEQUENCE [LARGE SCALE GENOMIC DNA]</scope>
    <source>
        <strain evidence="5">cv. DH0086</strain>
    </source>
</reference>
<organism evidence="4 5">
    <name type="scientific">Asparagus officinalis</name>
    <name type="common">Garden asparagus</name>
    <dbReference type="NCBI Taxonomy" id="4686"/>
    <lineage>
        <taxon>Eukaryota</taxon>
        <taxon>Viridiplantae</taxon>
        <taxon>Streptophyta</taxon>
        <taxon>Embryophyta</taxon>
        <taxon>Tracheophyta</taxon>
        <taxon>Spermatophyta</taxon>
        <taxon>Magnoliopsida</taxon>
        <taxon>Liliopsida</taxon>
        <taxon>Asparagales</taxon>
        <taxon>Asparagaceae</taxon>
        <taxon>Asparagoideae</taxon>
        <taxon>Asparagus</taxon>
    </lineage>
</organism>